<dbReference type="CDD" id="cd02241">
    <property type="entry name" value="cupin_OxOx"/>
    <property type="match status" value="1"/>
</dbReference>
<comment type="subcellular location">
    <subcellularLocation>
        <location evidence="2 14">Secreted</location>
        <location evidence="2 14">Extracellular space</location>
        <location evidence="2 14">Apoplast</location>
    </subcellularLocation>
</comment>
<dbReference type="GO" id="GO:0048046">
    <property type="term" value="C:apoplast"/>
    <property type="evidence" value="ECO:0007669"/>
    <property type="project" value="UniProtKB-SubCell"/>
</dbReference>
<dbReference type="Gene3D" id="2.60.120.10">
    <property type="entry name" value="Jelly Rolls"/>
    <property type="match status" value="1"/>
</dbReference>
<keyword evidence="10 11" id="KW-0464">Manganese</keyword>
<keyword evidence="5 14" id="KW-0052">Apoplast</keyword>
<protein>
    <recommendedName>
        <fullName evidence="14">Germin-like protein</fullName>
    </recommendedName>
</protein>
<evidence type="ECO:0000256" key="10">
    <source>
        <dbReference type="ARBA" id="ARBA00023211"/>
    </source>
</evidence>
<gene>
    <name evidence="16" type="ORF">HU200_008196</name>
</gene>
<feature type="binding site" evidence="11">
    <location>
        <position position="120"/>
    </location>
    <ligand>
        <name>oxalate</name>
        <dbReference type="ChEBI" id="CHEBI:30623"/>
    </ligand>
</feature>
<dbReference type="SUPFAM" id="SSF51182">
    <property type="entry name" value="RmlC-like cupins"/>
    <property type="match status" value="1"/>
</dbReference>
<proteinExistence type="inferred from homology"/>
<feature type="binding site" evidence="12">
    <location>
        <position position="118"/>
    </location>
    <ligand>
        <name>Mn(2+)</name>
        <dbReference type="ChEBI" id="CHEBI:29035"/>
    </ligand>
</feature>
<evidence type="ECO:0000256" key="3">
    <source>
        <dbReference type="ARBA" id="ARBA00007456"/>
    </source>
</evidence>
<evidence type="ECO:0000256" key="11">
    <source>
        <dbReference type="PIRSR" id="PIRSR601929-1"/>
    </source>
</evidence>
<dbReference type="PANTHER" id="PTHR31238">
    <property type="entry name" value="GERMIN-LIKE PROTEIN SUBFAMILY 3 MEMBER 3"/>
    <property type="match status" value="1"/>
</dbReference>
<keyword evidence="7 11" id="KW-0479">Metal-binding</keyword>
<dbReference type="SMART" id="SM00835">
    <property type="entry name" value="Cupin_1"/>
    <property type="match status" value="1"/>
</dbReference>
<evidence type="ECO:0000256" key="13">
    <source>
        <dbReference type="PIRSR" id="PIRSR601929-3"/>
    </source>
</evidence>
<accession>A0A835FP51</accession>
<feature type="binding site" evidence="11">
    <location>
        <position position="125"/>
    </location>
    <ligand>
        <name>oxalate</name>
        <dbReference type="ChEBI" id="CHEBI:30623"/>
    </ligand>
</feature>
<dbReference type="InterPro" id="IPR001929">
    <property type="entry name" value="Germin"/>
</dbReference>
<feature type="domain" description="Cupin type-1" evidence="15">
    <location>
        <begin position="64"/>
        <end position="218"/>
    </location>
</feature>
<keyword evidence="17" id="KW-1185">Reference proteome</keyword>
<feature type="chain" id="PRO_5033098674" description="Germin-like protein" evidence="14">
    <location>
        <begin position="26"/>
        <end position="228"/>
    </location>
</feature>
<evidence type="ECO:0000313" key="17">
    <source>
        <dbReference type="Proteomes" id="UP000636709"/>
    </source>
</evidence>
<organism evidence="16 17">
    <name type="scientific">Digitaria exilis</name>
    <dbReference type="NCBI Taxonomy" id="1010633"/>
    <lineage>
        <taxon>Eukaryota</taxon>
        <taxon>Viridiplantae</taxon>
        <taxon>Streptophyta</taxon>
        <taxon>Embryophyta</taxon>
        <taxon>Tracheophyta</taxon>
        <taxon>Spermatophyta</taxon>
        <taxon>Magnoliopsida</taxon>
        <taxon>Liliopsida</taxon>
        <taxon>Poales</taxon>
        <taxon>Poaceae</taxon>
        <taxon>PACMAD clade</taxon>
        <taxon>Panicoideae</taxon>
        <taxon>Panicodae</taxon>
        <taxon>Paniceae</taxon>
        <taxon>Anthephorinae</taxon>
        <taxon>Digitaria</taxon>
    </lineage>
</organism>
<dbReference type="PRINTS" id="PR00325">
    <property type="entry name" value="GERMIN"/>
</dbReference>
<evidence type="ECO:0000313" key="16">
    <source>
        <dbReference type="EMBL" id="KAF8765696.1"/>
    </source>
</evidence>
<evidence type="ECO:0000256" key="2">
    <source>
        <dbReference type="ARBA" id="ARBA00004271"/>
    </source>
</evidence>
<evidence type="ECO:0000256" key="7">
    <source>
        <dbReference type="ARBA" id="ARBA00022723"/>
    </source>
</evidence>
<dbReference type="OrthoDB" id="1921208at2759"/>
<sequence length="228" mass="23564">MALKLSAILLAAWAALLALAAPLLAGDPDMLQDICVADYKSLQGPLRVNGFPCKREANVMADDFFFGGLSKAADVYTGNPMGSSVTSADVESLPGLNTLGVSMARTDLAPWGGATPPHAHPRATEILFVVEGTLEVGFVTTASRLLARTVGKGEVFVFPRGLVHFQRSVGAAPAVAVSAFNSQLPGTQAVAAALFGAAPAVPSDVLARAFQIDGGVVENVKSMFTPKQ</sequence>
<feature type="binding site" evidence="12">
    <location>
        <position position="164"/>
    </location>
    <ligand>
        <name>Mn(2+)</name>
        <dbReference type="ChEBI" id="CHEBI:29035"/>
    </ligand>
</feature>
<comment type="subunit">
    <text evidence="4">Oligomer (believed to be a pentamer but probably hexamer).</text>
</comment>
<comment type="caution">
    <text evidence="16">The sequence shown here is derived from an EMBL/GenBank/DDBJ whole genome shotgun (WGS) entry which is preliminary data.</text>
</comment>
<evidence type="ECO:0000256" key="6">
    <source>
        <dbReference type="ARBA" id="ARBA00022525"/>
    </source>
</evidence>
<dbReference type="GO" id="GO:2000280">
    <property type="term" value="P:regulation of root development"/>
    <property type="evidence" value="ECO:0007669"/>
    <property type="project" value="UniProtKB-ARBA"/>
</dbReference>
<evidence type="ECO:0000256" key="1">
    <source>
        <dbReference type="ARBA" id="ARBA00003629"/>
    </source>
</evidence>
<evidence type="ECO:0000259" key="15">
    <source>
        <dbReference type="SMART" id="SM00835"/>
    </source>
</evidence>
<dbReference type="FunFam" id="2.60.120.10:FF:000025">
    <property type="entry name" value="germin-like protein subfamily 2 member 1"/>
    <property type="match status" value="1"/>
</dbReference>
<feature type="binding site" evidence="12">
    <location>
        <position position="125"/>
    </location>
    <ligand>
        <name>Mn(2+)</name>
        <dbReference type="ChEBI" id="CHEBI:29035"/>
    </ligand>
</feature>
<keyword evidence="8 14" id="KW-0732">Signal</keyword>
<dbReference type="Gramene" id="Dexi3B01G0025290.1">
    <property type="protein sequence ID" value="Dexi3B01G0025290.1:cds"/>
    <property type="gene ID" value="Dexi3B01G0025290"/>
</dbReference>
<keyword evidence="9 13" id="KW-1015">Disulfide bond</keyword>
<feature type="disulfide bond" evidence="13">
    <location>
        <begin position="35"/>
        <end position="53"/>
    </location>
</feature>
<dbReference type="GO" id="GO:0030145">
    <property type="term" value="F:manganese ion binding"/>
    <property type="evidence" value="ECO:0007669"/>
    <property type="project" value="UniProtKB-UniRule"/>
</dbReference>
<dbReference type="Proteomes" id="UP000636709">
    <property type="component" value="Unassembled WGS sequence"/>
</dbReference>
<dbReference type="InterPro" id="IPR019780">
    <property type="entry name" value="Germin_Mn-BS"/>
</dbReference>
<comment type="function">
    <text evidence="1">May play a role in plant defense. Probably has no oxalate oxidase activity even if the active site is conserved.</text>
</comment>
<dbReference type="GO" id="GO:0009506">
    <property type="term" value="C:plasmodesma"/>
    <property type="evidence" value="ECO:0007669"/>
    <property type="project" value="UniProtKB-ARBA"/>
</dbReference>
<dbReference type="PROSITE" id="PS00725">
    <property type="entry name" value="GERMIN"/>
    <property type="match status" value="1"/>
</dbReference>
<name>A0A835FP51_9POAL</name>
<dbReference type="EMBL" id="JACEFO010000544">
    <property type="protein sequence ID" value="KAF8765696.1"/>
    <property type="molecule type" value="Genomic_DNA"/>
</dbReference>
<dbReference type="InterPro" id="IPR006045">
    <property type="entry name" value="Cupin_1"/>
</dbReference>
<dbReference type="Pfam" id="PF00190">
    <property type="entry name" value="Cupin_1"/>
    <property type="match status" value="1"/>
</dbReference>
<evidence type="ECO:0000256" key="14">
    <source>
        <dbReference type="RuleBase" id="RU366015"/>
    </source>
</evidence>
<feature type="signal peptide" evidence="14">
    <location>
        <begin position="1"/>
        <end position="25"/>
    </location>
</feature>
<feature type="binding site" evidence="12">
    <location>
        <position position="120"/>
    </location>
    <ligand>
        <name>Mn(2+)</name>
        <dbReference type="ChEBI" id="CHEBI:29035"/>
    </ligand>
</feature>
<reference evidence="16" key="1">
    <citation type="submission" date="2020-07" db="EMBL/GenBank/DDBJ databases">
        <title>Genome sequence and genetic diversity analysis of an under-domesticated orphan crop, white fonio (Digitaria exilis).</title>
        <authorList>
            <person name="Bennetzen J.L."/>
            <person name="Chen S."/>
            <person name="Ma X."/>
            <person name="Wang X."/>
            <person name="Yssel A.E.J."/>
            <person name="Chaluvadi S.R."/>
            <person name="Johnson M."/>
            <person name="Gangashetty P."/>
            <person name="Hamidou F."/>
            <person name="Sanogo M.D."/>
            <person name="Zwaenepoel A."/>
            <person name="Wallace J."/>
            <person name="Van De Peer Y."/>
            <person name="Van Deynze A."/>
        </authorList>
    </citation>
    <scope>NUCLEOTIDE SEQUENCE</scope>
    <source>
        <tissue evidence="16">Leaves</tissue>
    </source>
</reference>
<evidence type="ECO:0000256" key="9">
    <source>
        <dbReference type="ARBA" id="ARBA00023157"/>
    </source>
</evidence>
<evidence type="ECO:0000256" key="4">
    <source>
        <dbReference type="ARBA" id="ARBA00011268"/>
    </source>
</evidence>
<evidence type="ECO:0000256" key="12">
    <source>
        <dbReference type="PIRSR" id="PIRSR601929-2"/>
    </source>
</evidence>
<evidence type="ECO:0000256" key="5">
    <source>
        <dbReference type="ARBA" id="ARBA00022523"/>
    </source>
</evidence>
<dbReference type="InterPro" id="IPR014710">
    <property type="entry name" value="RmlC-like_jellyroll"/>
</dbReference>
<comment type="similarity">
    <text evidence="3 14">Belongs to the germin family.</text>
</comment>
<dbReference type="AlphaFoldDB" id="A0A835FP51"/>
<keyword evidence="6 14" id="KW-0964">Secreted</keyword>
<evidence type="ECO:0000256" key="8">
    <source>
        <dbReference type="ARBA" id="ARBA00022729"/>
    </source>
</evidence>
<dbReference type="InterPro" id="IPR011051">
    <property type="entry name" value="RmlC_Cupin_sf"/>
</dbReference>
<dbReference type="GO" id="GO:0010497">
    <property type="term" value="P:plasmodesmata-mediated intercellular transport"/>
    <property type="evidence" value="ECO:0007669"/>
    <property type="project" value="UniProtKB-ARBA"/>
</dbReference>